<reference evidence="3" key="1">
    <citation type="submission" date="2021-01" db="EMBL/GenBank/DDBJ databases">
        <title>Modified the classification status of verrucomicrobia.</title>
        <authorList>
            <person name="Feng X."/>
        </authorList>
    </citation>
    <scope>NUCLEOTIDE SEQUENCE</scope>
    <source>
        <strain evidence="3">KCTC 13126</strain>
    </source>
</reference>
<evidence type="ECO:0000313" key="3">
    <source>
        <dbReference type="EMBL" id="MBK1875248.1"/>
    </source>
</evidence>
<dbReference type="InterPro" id="IPR000238">
    <property type="entry name" value="RbfA"/>
</dbReference>
<comment type="caution">
    <text evidence="3">The sequence shown here is derived from an EMBL/GenBank/DDBJ whole genome shotgun (WGS) entry which is preliminary data.</text>
</comment>
<sequence>MSNRKVRVGELVKREISDILHTRFRTNAVMITITEVDVSPDNKNALVLYSVIETKDYSRRMAQQFFQKNKSMFRRELGKRIILKYLPDLTFAFDEKNQAANKVHDLIDELEIPDEELTDLQSAEEQEES</sequence>
<dbReference type="NCBIfam" id="TIGR00082">
    <property type="entry name" value="rbfA"/>
    <property type="match status" value="1"/>
</dbReference>
<comment type="function">
    <text evidence="2">One of several proteins that assist in the late maturation steps of the functional core of the 30S ribosomal subunit. Associates with free 30S ribosomal subunits (but not with 30S subunits that are part of 70S ribosomes or polysomes). Required for efficient processing of 16S rRNA. May interact with the 5'-terminal helix region of 16S rRNA.</text>
</comment>
<keyword evidence="1 2" id="KW-0690">Ribosome biogenesis</keyword>
<organism evidence="3 4">
    <name type="scientific">Pelagicoccus mobilis</name>
    <dbReference type="NCBI Taxonomy" id="415221"/>
    <lineage>
        <taxon>Bacteria</taxon>
        <taxon>Pseudomonadati</taxon>
        <taxon>Verrucomicrobiota</taxon>
        <taxon>Opitutia</taxon>
        <taxon>Puniceicoccales</taxon>
        <taxon>Pelagicoccaceae</taxon>
        <taxon>Pelagicoccus</taxon>
    </lineage>
</organism>
<name>A0A934RRV5_9BACT</name>
<evidence type="ECO:0000256" key="2">
    <source>
        <dbReference type="HAMAP-Rule" id="MF_00003"/>
    </source>
</evidence>
<dbReference type="PANTHER" id="PTHR33515:SF1">
    <property type="entry name" value="RIBOSOME-BINDING FACTOR A, CHLOROPLASTIC-RELATED"/>
    <property type="match status" value="1"/>
</dbReference>
<dbReference type="Pfam" id="PF02033">
    <property type="entry name" value="RBFA"/>
    <property type="match status" value="1"/>
</dbReference>
<dbReference type="AlphaFoldDB" id="A0A934RRV5"/>
<dbReference type="GO" id="GO:0043024">
    <property type="term" value="F:ribosomal small subunit binding"/>
    <property type="evidence" value="ECO:0007669"/>
    <property type="project" value="TreeGrafter"/>
</dbReference>
<gene>
    <name evidence="2 3" type="primary">rbfA</name>
    <name evidence="3" type="ORF">JIN87_00140</name>
</gene>
<proteinExistence type="inferred from homology"/>
<keyword evidence="4" id="KW-1185">Reference proteome</keyword>
<dbReference type="InterPro" id="IPR015946">
    <property type="entry name" value="KH_dom-like_a/b"/>
</dbReference>
<dbReference type="SUPFAM" id="SSF89919">
    <property type="entry name" value="Ribosome-binding factor A, RbfA"/>
    <property type="match status" value="1"/>
</dbReference>
<evidence type="ECO:0000313" key="4">
    <source>
        <dbReference type="Proteomes" id="UP000617628"/>
    </source>
</evidence>
<comment type="similarity">
    <text evidence="2">Belongs to the RbfA family.</text>
</comment>
<protein>
    <recommendedName>
        <fullName evidence="2">Ribosome-binding factor A</fullName>
    </recommendedName>
</protein>
<dbReference type="RefSeq" id="WP_200353465.1">
    <property type="nucleotide sequence ID" value="NZ_JAENIL010000001.1"/>
</dbReference>
<dbReference type="EMBL" id="JAENIL010000001">
    <property type="protein sequence ID" value="MBK1875248.1"/>
    <property type="molecule type" value="Genomic_DNA"/>
</dbReference>
<keyword evidence="2" id="KW-0963">Cytoplasm</keyword>
<dbReference type="GO" id="GO:0030490">
    <property type="term" value="P:maturation of SSU-rRNA"/>
    <property type="evidence" value="ECO:0007669"/>
    <property type="project" value="UniProtKB-UniRule"/>
</dbReference>
<dbReference type="Gene3D" id="3.30.300.20">
    <property type="match status" value="1"/>
</dbReference>
<comment type="subcellular location">
    <subcellularLocation>
        <location evidence="2">Cytoplasm</location>
    </subcellularLocation>
</comment>
<dbReference type="Proteomes" id="UP000617628">
    <property type="component" value="Unassembled WGS sequence"/>
</dbReference>
<dbReference type="HAMAP" id="MF_00003">
    <property type="entry name" value="RbfA"/>
    <property type="match status" value="1"/>
</dbReference>
<comment type="subunit">
    <text evidence="2">Monomer. Binds 30S ribosomal subunits, but not 50S ribosomal subunits or 70S ribosomes.</text>
</comment>
<evidence type="ECO:0000256" key="1">
    <source>
        <dbReference type="ARBA" id="ARBA00022517"/>
    </source>
</evidence>
<accession>A0A934RRV5</accession>
<dbReference type="PANTHER" id="PTHR33515">
    <property type="entry name" value="RIBOSOME-BINDING FACTOR A, CHLOROPLASTIC-RELATED"/>
    <property type="match status" value="1"/>
</dbReference>
<dbReference type="GO" id="GO:0005829">
    <property type="term" value="C:cytosol"/>
    <property type="evidence" value="ECO:0007669"/>
    <property type="project" value="TreeGrafter"/>
</dbReference>
<dbReference type="InterPro" id="IPR023799">
    <property type="entry name" value="RbfA_dom_sf"/>
</dbReference>